<keyword evidence="2" id="KW-0472">Membrane</keyword>
<dbReference type="AlphaFoldDB" id="F0Z793"/>
<feature type="region of interest" description="Disordered" evidence="1">
    <location>
        <begin position="271"/>
        <end position="312"/>
    </location>
</feature>
<dbReference type="RefSeq" id="XP_003283273.1">
    <property type="nucleotide sequence ID" value="XM_003283225.1"/>
</dbReference>
<name>F0Z793_DICPU</name>
<reference evidence="4" key="1">
    <citation type="journal article" date="2011" name="Genome Biol.">
        <title>Comparative genomics of the social amoebae Dictyostelium discoideum and Dictyostelium purpureum.</title>
        <authorList>
            <consortium name="US DOE Joint Genome Institute (JGI-PGF)"/>
            <person name="Sucgang R."/>
            <person name="Kuo A."/>
            <person name="Tian X."/>
            <person name="Salerno W."/>
            <person name="Parikh A."/>
            <person name="Feasley C.L."/>
            <person name="Dalin E."/>
            <person name="Tu H."/>
            <person name="Huang E."/>
            <person name="Barry K."/>
            <person name="Lindquist E."/>
            <person name="Shapiro H."/>
            <person name="Bruce D."/>
            <person name="Schmutz J."/>
            <person name="Salamov A."/>
            <person name="Fey P."/>
            <person name="Gaudet P."/>
            <person name="Anjard C."/>
            <person name="Babu M.M."/>
            <person name="Basu S."/>
            <person name="Bushmanova Y."/>
            <person name="van der Wel H."/>
            <person name="Katoh-Kurasawa M."/>
            <person name="Dinh C."/>
            <person name="Coutinho P.M."/>
            <person name="Saito T."/>
            <person name="Elias M."/>
            <person name="Schaap P."/>
            <person name="Kay R.R."/>
            <person name="Henrissat B."/>
            <person name="Eichinger L."/>
            <person name="Rivero F."/>
            <person name="Putnam N.H."/>
            <person name="West C.M."/>
            <person name="Loomis W.F."/>
            <person name="Chisholm R.L."/>
            <person name="Shaulsky G."/>
            <person name="Strassmann J.E."/>
            <person name="Queller D.C."/>
            <person name="Kuspa A."/>
            <person name="Grigoriev I.V."/>
        </authorList>
    </citation>
    <scope>NUCLEOTIDE SEQUENCE [LARGE SCALE GENOMIC DNA]</scope>
    <source>
        <strain evidence="4">QSDP1</strain>
    </source>
</reference>
<proteinExistence type="predicted"/>
<dbReference type="GeneID" id="10509178"/>
<dbReference type="EMBL" id="GL870945">
    <property type="protein sequence ID" value="EGC40204.1"/>
    <property type="molecule type" value="Genomic_DNA"/>
</dbReference>
<dbReference type="KEGG" id="dpp:DICPUDRAFT_146930"/>
<dbReference type="Proteomes" id="UP000001064">
    <property type="component" value="Unassembled WGS sequence"/>
</dbReference>
<dbReference type="VEuPathDB" id="AmoebaDB:DICPUDRAFT_146930"/>
<gene>
    <name evidence="3" type="ORF">DICPUDRAFT_146930</name>
</gene>
<evidence type="ECO:0000256" key="2">
    <source>
        <dbReference type="SAM" id="Phobius"/>
    </source>
</evidence>
<evidence type="ECO:0000313" key="3">
    <source>
        <dbReference type="EMBL" id="EGC40204.1"/>
    </source>
</evidence>
<dbReference type="InParanoid" id="F0Z793"/>
<accession>F0Z793</accession>
<keyword evidence="4" id="KW-1185">Reference proteome</keyword>
<sequence>MSLKDCYFCEKFDLGFESNNSHSPSVSYTSSPSRLFFITNFTIGWLYLITIKICPLYQFHHWLAILHHHQDLSSLPISPLVGYTSSPLRFVLLTNFTIGWLYFITIKICPLYQFHHWLAILHRHQDLSSLPISPSRFVLLTNFTIGWLYFITIKICPLYQFHHWLAVLHHYQDLSSLPISPLVGYTSSPSRFVLLTNFTSKSLYPSISPPIVPQIQYPQILCDKKADNKVEADKIREDYSNRDKNTTQTSVLMGEIEESITESFIEIENENTIDSYESSDDYNPTTPKNPTRSKAQSKNMTTRKLVKKTNKS</sequence>
<evidence type="ECO:0000256" key="1">
    <source>
        <dbReference type="SAM" id="MobiDB-lite"/>
    </source>
</evidence>
<protein>
    <submittedName>
        <fullName evidence="3">Uncharacterized protein</fullName>
    </submittedName>
</protein>
<feature type="transmembrane region" description="Helical" evidence="2">
    <location>
        <begin position="134"/>
        <end position="153"/>
    </location>
</feature>
<keyword evidence="2" id="KW-0812">Transmembrane</keyword>
<feature type="compositionally biased region" description="Polar residues" evidence="1">
    <location>
        <begin position="281"/>
        <end position="302"/>
    </location>
</feature>
<feature type="transmembrane region" description="Helical" evidence="2">
    <location>
        <begin position="35"/>
        <end position="57"/>
    </location>
</feature>
<feature type="transmembrane region" description="Helical" evidence="2">
    <location>
        <begin position="90"/>
        <end position="114"/>
    </location>
</feature>
<evidence type="ECO:0000313" key="4">
    <source>
        <dbReference type="Proteomes" id="UP000001064"/>
    </source>
</evidence>
<organism evidence="3 4">
    <name type="scientific">Dictyostelium purpureum</name>
    <name type="common">Slime mold</name>
    <dbReference type="NCBI Taxonomy" id="5786"/>
    <lineage>
        <taxon>Eukaryota</taxon>
        <taxon>Amoebozoa</taxon>
        <taxon>Evosea</taxon>
        <taxon>Eumycetozoa</taxon>
        <taxon>Dictyostelia</taxon>
        <taxon>Dictyosteliales</taxon>
        <taxon>Dictyosteliaceae</taxon>
        <taxon>Dictyostelium</taxon>
    </lineage>
</organism>
<keyword evidence="2" id="KW-1133">Transmembrane helix</keyword>